<name>A0A552VDR8_9FIRM</name>
<comment type="caution">
    <text evidence="3">The sequence shown here is derived from an EMBL/GenBank/DDBJ whole genome shotgun (WGS) entry which is preliminary data.</text>
</comment>
<dbReference type="GO" id="GO:0071111">
    <property type="term" value="F:cyclic-guanylate-specific phosphodiesterase activity"/>
    <property type="evidence" value="ECO:0007669"/>
    <property type="project" value="InterPro"/>
</dbReference>
<dbReference type="PANTHER" id="PTHR33121:SF70">
    <property type="entry name" value="SIGNALING PROTEIN YKOW"/>
    <property type="match status" value="1"/>
</dbReference>
<gene>
    <name evidence="3" type="ORF">FL857_00570</name>
</gene>
<dbReference type="Pfam" id="PF00563">
    <property type="entry name" value="EAL"/>
    <property type="match status" value="1"/>
</dbReference>
<feature type="coiled-coil region" evidence="1">
    <location>
        <begin position="7"/>
        <end position="34"/>
    </location>
</feature>
<evidence type="ECO:0000313" key="3">
    <source>
        <dbReference type="EMBL" id="TRW28612.1"/>
    </source>
</evidence>
<dbReference type="OrthoDB" id="9762141at2"/>
<evidence type="ECO:0000313" key="4">
    <source>
        <dbReference type="Proteomes" id="UP000319424"/>
    </source>
</evidence>
<dbReference type="SUPFAM" id="SSF141868">
    <property type="entry name" value="EAL domain-like"/>
    <property type="match status" value="1"/>
</dbReference>
<dbReference type="PANTHER" id="PTHR33121">
    <property type="entry name" value="CYCLIC DI-GMP PHOSPHODIESTERASE PDEF"/>
    <property type="match status" value="1"/>
</dbReference>
<evidence type="ECO:0000256" key="1">
    <source>
        <dbReference type="SAM" id="Coils"/>
    </source>
</evidence>
<dbReference type="CDD" id="cd01948">
    <property type="entry name" value="EAL"/>
    <property type="match status" value="1"/>
</dbReference>
<protein>
    <submittedName>
        <fullName evidence="3">EAL domain-containing protein</fullName>
    </submittedName>
</protein>
<dbReference type="InterPro" id="IPR050706">
    <property type="entry name" value="Cyclic-di-GMP_PDE-like"/>
</dbReference>
<keyword evidence="1" id="KW-0175">Coiled coil</keyword>
<accession>A0A552VDR8</accession>
<dbReference type="Gene3D" id="3.20.20.450">
    <property type="entry name" value="EAL domain"/>
    <property type="match status" value="1"/>
</dbReference>
<organism evidence="3 4">
    <name type="scientific">Criibacterium bergeronii</name>
    <dbReference type="NCBI Taxonomy" id="1871336"/>
    <lineage>
        <taxon>Bacteria</taxon>
        <taxon>Bacillati</taxon>
        <taxon>Bacillota</taxon>
        <taxon>Clostridia</taxon>
        <taxon>Peptostreptococcales</taxon>
        <taxon>Filifactoraceae</taxon>
        <taxon>Criibacterium</taxon>
    </lineage>
</organism>
<dbReference type="PROSITE" id="PS50883">
    <property type="entry name" value="EAL"/>
    <property type="match status" value="1"/>
</dbReference>
<dbReference type="Proteomes" id="UP000319424">
    <property type="component" value="Unassembled WGS sequence"/>
</dbReference>
<proteinExistence type="predicted"/>
<feature type="domain" description="EAL" evidence="2">
    <location>
        <begin position="1"/>
        <end position="140"/>
    </location>
</feature>
<reference evidence="3 4" key="1">
    <citation type="submission" date="2019-07" db="EMBL/GenBank/DDBJ databases">
        <title>Criibacterium bergeronii gen. nov., sp. nov. isolated from human clinical samples.</title>
        <authorList>
            <person name="Maheux A.F."/>
            <person name="Boudreau D.K."/>
            <person name="Berube E."/>
            <person name="Brodeur S."/>
            <person name="Bernard K.A."/>
            <person name="Abed J.Y."/>
            <person name="Ducrey E."/>
            <person name="Guay E.F."/>
            <person name="Raymond F."/>
            <person name="Corbeil J."/>
            <person name="Domingo M.-C."/>
            <person name="Roy P.H."/>
            <person name="Boissinot M."/>
            <person name="Tocheva E.I."/>
            <person name="Omar R.F."/>
        </authorList>
    </citation>
    <scope>NUCLEOTIDE SEQUENCE [LARGE SCALE GENOMIC DNA]</scope>
    <source>
        <strain evidence="3 4">CCRI-24246</strain>
    </source>
</reference>
<dbReference type="AlphaFoldDB" id="A0A552VDR8"/>
<sequence>MLQATMLKREQKMNQDLENLVRQRTQELLSANKEMGVSSSIDDFGTGYSSLSYIKKFSVDRLKIAKELVDNIENDENTSLIVNTIIKMAKGLNLKTIAEGVEDITQLEIIENLGCDEIQGFIFGKSVPPDTFETAHILPIKKQVMFSPVSSIL</sequence>
<dbReference type="SMART" id="SM00052">
    <property type="entry name" value="EAL"/>
    <property type="match status" value="1"/>
</dbReference>
<dbReference type="InterPro" id="IPR001633">
    <property type="entry name" value="EAL_dom"/>
</dbReference>
<dbReference type="InterPro" id="IPR035919">
    <property type="entry name" value="EAL_sf"/>
</dbReference>
<dbReference type="EMBL" id="VJXW01000001">
    <property type="protein sequence ID" value="TRW28612.1"/>
    <property type="molecule type" value="Genomic_DNA"/>
</dbReference>
<evidence type="ECO:0000259" key="2">
    <source>
        <dbReference type="PROSITE" id="PS50883"/>
    </source>
</evidence>